<dbReference type="GO" id="GO:0016020">
    <property type="term" value="C:membrane"/>
    <property type="evidence" value="ECO:0007669"/>
    <property type="project" value="UniProtKB-SubCell"/>
</dbReference>
<dbReference type="PROSITE" id="PS50887">
    <property type="entry name" value="GGDEF"/>
    <property type="match status" value="1"/>
</dbReference>
<reference evidence="10" key="1">
    <citation type="journal article" date="2014" name="Int. J. Syst. Evol. Microbiol.">
        <title>Complete genome sequence of Corynebacterium casei LMG S-19264T (=DSM 44701T), isolated from a smear-ripened cheese.</title>
        <authorList>
            <consortium name="US DOE Joint Genome Institute (JGI-PGF)"/>
            <person name="Walter F."/>
            <person name="Albersmeier A."/>
            <person name="Kalinowski J."/>
            <person name="Ruckert C."/>
        </authorList>
    </citation>
    <scope>NUCLEOTIDE SEQUENCE</scope>
    <source>
        <strain evidence="10">CGMCC 1.10998</strain>
    </source>
</reference>
<dbReference type="SUPFAM" id="SSF55073">
    <property type="entry name" value="Nucleotide cyclase"/>
    <property type="match status" value="1"/>
</dbReference>
<dbReference type="FunFam" id="3.30.70.270:FF:000001">
    <property type="entry name" value="Diguanylate cyclase domain protein"/>
    <property type="match status" value="1"/>
</dbReference>
<keyword evidence="11" id="KW-1185">Reference proteome</keyword>
<dbReference type="EMBL" id="BMED01000009">
    <property type="protein sequence ID" value="GGD00664.1"/>
    <property type="molecule type" value="Genomic_DNA"/>
</dbReference>
<keyword evidence="3 6" id="KW-1133">Transmembrane helix</keyword>
<dbReference type="InterPro" id="IPR035965">
    <property type="entry name" value="PAS-like_dom_sf"/>
</dbReference>
<protein>
    <submittedName>
        <fullName evidence="10">Uncharacterized protein</fullName>
    </submittedName>
</protein>
<dbReference type="Gene3D" id="3.30.450.40">
    <property type="match status" value="1"/>
</dbReference>
<dbReference type="InterPro" id="IPR043128">
    <property type="entry name" value="Rev_trsase/Diguanyl_cyclase"/>
</dbReference>
<dbReference type="Gene3D" id="3.30.450.20">
    <property type="entry name" value="PAS domain"/>
    <property type="match status" value="1"/>
</dbReference>
<dbReference type="PANTHER" id="PTHR44757">
    <property type="entry name" value="DIGUANYLATE CYCLASE DGCP"/>
    <property type="match status" value="1"/>
</dbReference>
<evidence type="ECO:0000259" key="8">
    <source>
        <dbReference type="PROSITE" id="PS50883"/>
    </source>
</evidence>
<dbReference type="Gene3D" id="3.20.20.450">
    <property type="entry name" value="EAL domain"/>
    <property type="match status" value="1"/>
</dbReference>
<dbReference type="GO" id="GO:0071111">
    <property type="term" value="F:cyclic-guanylate-specific phosphodiesterase activity"/>
    <property type="evidence" value="ECO:0007669"/>
    <property type="project" value="UniProtKB-EC"/>
</dbReference>
<dbReference type="SMART" id="SM01079">
    <property type="entry name" value="CHASE"/>
    <property type="match status" value="1"/>
</dbReference>
<evidence type="ECO:0000313" key="10">
    <source>
        <dbReference type="EMBL" id="GGD00664.1"/>
    </source>
</evidence>
<feature type="domain" description="CHASE" evidence="7">
    <location>
        <begin position="83"/>
        <end position="253"/>
    </location>
</feature>
<dbReference type="Pfam" id="PF00990">
    <property type="entry name" value="GGDEF"/>
    <property type="match status" value="1"/>
</dbReference>
<dbReference type="InterPro" id="IPR006189">
    <property type="entry name" value="CHASE_dom"/>
</dbReference>
<dbReference type="InterPro" id="IPR001633">
    <property type="entry name" value="EAL_dom"/>
</dbReference>
<dbReference type="Pfam" id="PF13185">
    <property type="entry name" value="GAF_2"/>
    <property type="match status" value="1"/>
</dbReference>
<feature type="transmembrane region" description="Helical" evidence="6">
    <location>
        <begin position="338"/>
        <end position="360"/>
    </location>
</feature>
<dbReference type="SMART" id="SM00052">
    <property type="entry name" value="EAL"/>
    <property type="match status" value="1"/>
</dbReference>
<evidence type="ECO:0000256" key="1">
    <source>
        <dbReference type="ARBA" id="ARBA00004370"/>
    </source>
</evidence>
<comment type="caution">
    <text evidence="10">The sequence shown here is derived from an EMBL/GenBank/DDBJ whole genome shotgun (WGS) entry which is preliminary data.</text>
</comment>
<accession>A0A916XQY3</accession>
<dbReference type="SUPFAM" id="SSF55781">
    <property type="entry name" value="GAF domain-like"/>
    <property type="match status" value="1"/>
</dbReference>
<dbReference type="Gene3D" id="3.30.70.270">
    <property type="match status" value="1"/>
</dbReference>
<dbReference type="PROSITE" id="PS50883">
    <property type="entry name" value="EAL"/>
    <property type="match status" value="1"/>
</dbReference>
<dbReference type="Gene3D" id="3.30.450.350">
    <property type="entry name" value="CHASE domain"/>
    <property type="match status" value="1"/>
</dbReference>
<dbReference type="PANTHER" id="PTHR44757:SF2">
    <property type="entry name" value="BIOFILM ARCHITECTURE MAINTENANCE PROTEIN MBAA"/>
    <property type="match status" value="1"/>
</dbReference>
<dbReference type="SUPFAM" id="SSF141868">
    <property type="entry name" value="EAL domain-like"/>
    <property type="match status" value="1"/>
</dbReference>
<feature type="transmembrane region" description="Helical" evidence="6">
    <location>
        <begin position="20"/>
        <end position="41"/>
    </location>
</feature>
<dbReference type="InterPro" id="IPR003018">
    <property type="entry name" value="GAF"/>
</dbReference>
<dbReference type="InterPro" id="IPR029016">
    <property type="entry name" value="GAF-like_dom_sf"/>
</dbReference>
<dbReference type="Pfam" id="PF08447">
    <property type="entry name" value="PAS_3"/>
    <property type="match status" value="1"/>
</dbReference>
<proteinExistence type="predicted"/>
<evidence type="ECO:0000256" key="3">
    <source>
        <dbReference type="ARBA" id="ARBA00022989"/>
    </source>
</evidence>
<sequence>MDRLSLLRRDVRPFLSSNSFTPSLTLIIGGGLSLLMFSLVSNQIDDEARLRFERKASDVHHVISARISSYVDVIRGLRALFHTSSMVSRVDFHRYVTDLKLVESYPGFQNLNYAQFVTDDNKAAFESRVRQDASLDLRGYPDFSIKPAGQRSSYSVLLYQEPMENNASTFGKDLAFNPRTQAALATSRDTGELVSSGSLIHVKGADQHVGLAMRMPLYRNDMPQTTLEQRRAAYIGSVGAGFNVKKLMQGVSDEEGLRRMRFRLYDRGPAGGKAAAQLESKENLVFDSNQLLDASRGAADADVSGEQLMTSLPMEIGGRSWGLVFSARPESNMNRLDAALPWLALSGGLLCSILLSWAFYAMTISRSGAVKIANAMTRHLRENQARLAEAQRTAHLGSLSLNPADQSMHWSAETYRILGMAVGDVRPDLGQFLCRIRDSDRAQMEAALESAIWSGHRMSGEYRISHPHGAIRWTQIIFQASHESVDASLNGTIMDITERKQATLLAEVEHRVTQLVASGANPEQVMPEVLETLVRGLDCVCAVFRIADEQGAQLIYSDAWCADAMDLAPFMAAQREEQISLDQGLAGRCWKRCAPIIRPDFDAYPQNRQRAAMPSNVSSVFACPVASDEKIFGVIECFGASEYQPYEGLQKMLLSISSQISLYLQREATERNLHHVAWHDALTDLPNRSMFNQTLQQALNRHARYQEGLAVLFIDIDRFKVINDTLGHSAGDLLLIEFSRRLTACLRESDSVARFGGDEFAIMIERFPGTDDVISVVNKILESSAQPFHINGKEFRTTASIGIAVAPDDGSDVETLLKNADVAMYRAKVNGNSYQFYSPLMNKDSLKRFTLEASLRHAVARDEMFLHYQPKLDLRTGEISGVEALLRWRHPQLGMISPVEFIPLAEESGLIIEIGKWVLKTACRQNVEWQRQGLAPMRVAVNLSARQFRDEKILQDISNILDQTGMASDWLEIELTESMVMHDAEHAIRVLQQLKLLGVRLSIDDFGTGYSSLAYLRHLPVDCVKIDRSFIKDIPNEADDMAITTGIIGLAHCLRLDVVAEGIETADQLEFLKANGCDEIQGYFFSKPLPVAEVTILLERTCRKPLRQVWSRNAQPLKTTLA</sequence>
<dbReference type="RefSeq" id="WP_188569406.1">
    <property type="nucleotide sequence ID" value="NZ_BMED01000009.1"/>
</dbReference>
<evidence type="ECO:0000256" key="2">
    <source>
        <dbReference type="ARBA" id="ARBA00022692"/>
    </source>
</evidence>
<dbReference type="InterPro" id="IPR029787">
    <property type="entry name" value="Nucleotide_cyclase"/>
</dbReference>
<gene>
    <name evidence="10" type="ORF">GCM10011396_55280</name>
</gene>
<evidence type="ECO:0000256" key="6">
    <source>
        <dbReference type="SAM" id="Phobius"/>
    </source>
</evidence>
<dbReference type="InterPro" id="IPR035919">
    <property type="entry name" value="EAL_sf"/>
</dbReference>
<evidence type="ECO:0000259" key="7">
    <source>
        <dbReference type="PROSITE" id="PS50839"/>
    </source>
</evidence>
<comment type="subcellular location">
    <subcellularLocation>
        <location evidence="1">Membrane</location>
    </subcellularLocation>
</comment>
<dbReference type="InterPro" id="IPR000160">
    <property type="entry name" value="GGDEF_dom"/>
</dbReference>
<dbReference type="CDD" id="cd01948">
    <property type="entry name" value="EAL"/>
    <property type="match status" value="1"/>
</dbReference>
<name>A0A916XQY3_9BURK</name>
<evidence type="ECO:0000259" key="9">
    <source>
        <dbReference type="PROSITE" id="PS50887"/>
    </source>
</evidence>
<reference evidence="10" key="2">
    <citation type="submission" date="2020-09" db="EMBL/GenBank/DDBJ databases">
        <authorList>
            <person name="Sun Q."/>
            <person name="Zhou Y."/>
        </authorList>
    </citation>
    <scope>NUCLEOTIDE SEQUENCE</scope>
    <source>
        <strain evidence="10">CGMCC 1.10998</strain>
    </source>
</reference>
<dbReference type="Gene3D" id="2.10.70.100">
    <property type="match status" value="1"/>
</dbReference>
<dbReference type="CDD" id="cd01949">
    <property type="entry name" value="GGDEF"/>
    <property type="match status" value="1"/>
</dbReference>
<dbReference type="NCBIfam" id="TIGR00254">
    <property type="entry name" value="GGDEF"/>
    <property type="match status" value="1"/>
</dbReference>
<dbReference type="Proteomes" id="UP000637423">
    <property type="component" value="Unassembled WGS sequence"/>
</dbReference>
<feature type="domain" description="GGDEF" evidence="9">
    <location>
        <begin position="707"/>
        <end position="839"/>
    </location>
</feature>
<keyword evidence="2 6" id="KW-0812">Transmembrane</keyword>
<dbReference type="SMART" id="SM00267">
    <property type="entry name" value="GGDEF"/>
    <property type="match status" value="1"/>
</dbReference>
<dbReference type="InterPro" id="IPR013655">
    <property type="entry name" value="PAS_fold_3"/>
</dbReference>
<dbReference type="GO" id="GO:0071732">
    <property type="term" value="P:cellular response to nitric oxide"/>
    <property type="evidence" value="ECO:0007669"/>
    <property type="project" value="UniProtKB-ARBA"/>
</dbReference>
<dbReference type="PROSITE" id="PS50839">
    <property type="entry name" value="CHASE"/>
    <property type="match status" value="1"/>
</dbReference>
<comment type="catalytic activity">
    <reaction evidence="5">
        <text>3',3'-c-di-GMP + H2O = 5'-phosphoguanylyl(3'-&gt;5')guanosine + H(+)</text>
        <dbReference type="Rhea" id="RHEA:24902"/>
        <dbReference type="ChEBI" id="CHEBI:15377"/>
        <dbReference type="ChEBI" id="CHEBI:15378"/>
        <dbReference type="ChEBI" id="CHEBI:58754"/>
        <dbReference type="ChEBI" id="CHEBI:58805"/>
        <dbReference type="EC" id="3.1.4.52"/>
    </reaction>
    <physiologicalReaction direction="left-to-right" evidence="5">
        <dbReference type="Rhea" id="RHEA:24903"/>
    </physiologicalReaction>
</comment>
<dbReference type="Pfam" id="PF00563">
    <property type="entry name" value="EAL"/>
    <property type="match status" value="1"/>
</dbReference>
<evidence type="ECO:0000256" key="4">
    <source>
        <dbReference type="ARBA" id="ARBA00023136"/>
    </source>
</evidence>
<evidence type="ECO:0000256" key="5">
    <source>
        <dbReference type="ARBA" id="ARBA00051114"/>
    </source>
</evidence>
<dbReference type="Pfam" id="PF03924">
    <property type="entry name" value="CHASE"/>
    <property type="match status" value="1"/>
</dbReference>
<evidence type="ECO:0000313" key="11">
    <source>
        <dbReference type="Proteomes" id="UP000637423"/>
    </source>
</evidence>
<organism evidence="10 11">
    <name type="scientific">Undibacterium terreum</name>
    <dbReference type="NCBI Taxonomy" id="1224302"/>
    <lineage>
        <taxon>Bacteria</taxon>
        <taxon>Pseudomonadati</taxon>
        <taxon>Pseudomonadota</taxon>
        <taxon>Betaproteobacteria</taxon>
        <taxon>Burkholderiales</taxon>
        <taxon>Oxalobacteraceae</taxon>
        <taxon>Undibacterium</taxon>
    </lineage>
</organism>
<dbReference type="FunFam" id="3.20.20.450:FF:000001">
    <property type="entry name" value="Cyclic di-GMP phosphodiesterase yahA"/>
    <property type="match status" value="1"/>
</dbReference>
<dbReference type="SUPFAM" id="SSF55785">
    <property type="entry name" value="PYP-like sensor domain (PAS domain)"/>
    <property type="match status" value="1"/>
</dbReference>
<dbReference type="GO" id="GO:0007165">
    <property type="term" value="P:signal transduction"/>
    <property type="evidence" value="ECO:0007669"/>
    <property type="project" value="UniProtKB-ARBA"/>
</dbReference>
<keyword evidence="4 6" id="KW-0472">Membrane</keyword>
<dbReference type="InterPro" id="IPR042240">
    <property type="entry name" value="CHASE_sf"/>
</dbReference>
<dbReference type="AlphaFoldDB" id="A0A916XQY3"/>
<dbReference type="InterPro" id="IPR052155">
    <property type="entry name" value="Biofilm_reg_signaling"/>
</dbReference>
<feature type="domain" description="EAL" evidence="8">
    <location>
        <begin position="848"/>
        <end position="1102"/>
    </location>
</feature>